<keyword evidence="4 6" id="KW-1133">Transmembrane helix</keyword>
<feature type="transmembrane region" description="Helical" evidence="6">
    <location>
        <begin position="418"/>
        <end position="443"/>
    </location>
</feature>
<dbReference type="InterPro" id="IPR003838">
    <property type="entry name" value="ABC3_permease_C"/>
</dbReference>
<dbReference type="Pfam" id="PF12704">
    <property type="entry name" value="MacB_PCD"/>
    <property type="match status" value="1"/>
</dbReference>
<dbReference type="GO" id="GO:0022857">
    <property type="term" value="F:transmembrane transporter activity"/>
    <property type="evidence" value="ECO:0007669"/>
    <property type="project" value="TreeGrafter"/>
</dbReference>
<feature type="transmembrane region" description="Helical" evidence="6">
    <location>
        <begin position="331"/>
        <end position="354"/>
    </location>
</feature>
<sequence>MFKLNLKITLRNLWRNKTSSLINISGLAIGLASCLMLMLYVSYERSYDNHGKDAGQVYKVMTNFLDINKRIESTGGLTGNMIGPALKEDYPAVKAMSRYEWGGPKLIANGTKSFKKSGRFADADILNVFDYTFVSGNQKTALNEPNNVIVTESTAKLLFGTTDVLNKTVRFENKISLKITGVVKDIPGNSSVYFDFLMPWSLYQTQFDWVKEPAWTNFNWSTVVKLDPSTDIAQFNKEIKGLMEKKRPDSRAFVFVYPFNKLHLNGTFVNGKSIGGKIEEVRLFMGLGIGILLIACVNFMNMATAKSERRAKEVGIKKTIGATRGSLISQFLMESLVLTFCSAIMAIVIIELALPLFNNLLGIELGVSYSNAQLWAGLISVVLLTGLIAGSYPAFYLSSFNPVQILRKKGGKSQGQLISLRQLLVIGQFSFAVILIIATTVIYEQIQYIKNRPVGYKVDELVEMEQDGDLFDKFEVLKAKLLQSGAIISMAQSSTSMTKDGSNFTGMEWKGSTDADKLFTFNQIATTYDFIKTTGVKLLEGREFSTQFASDTAAVMVSRSAVKRMNLVNPVGQIVVFHGEKRTIVGVFDDFIWGSPAQVDRPMVIGFFQGWGGTVIMRLNPANAPVANLALIEKITKEVNPAYPVEVNYVDRLYAGKLNAQRILGVLANLFGGLAIFISCLGLFGLAAFSAEQRTKEIGVRKVLGASVGSLMQLLSLSFLKMVMIAILIGIPIANYIMNGWLRNFEIHTTINWLIIFLVAASTLGIALITVSLQTYKAAKTNPVQALKYE</sequence>
<evidence type="ECO:0000256" key="4">
    <source>
        <dbReference type="ARBA" id="ARBA00022989"/>
    </source>
</evidence>
<evidence type="ECO:0000256" key="6">
    <source>
        <dbReference type="SAM" id="Phobius"/>
    </source>
</evidence>
<feature type="transmembrane region" description="Helical" evidence="6">
    <location>
        <begin position="703"/>
        <end position="731"/>
    </location>
</feature>
<feature type="transmembrane region" description="Helical" evidence="6">
    <location>
        <begin position="283"/>
        <end position="303"/>
    </location>
</feature>
<feature type="transmembrane region" description="Helical" evidence="6">
    <location>
        <begin position="666"/>
        <end position="691"/>
    </location>
</feature>
<feature type="transmembrane region" description="Helical" evidence="6">
    <location>
        <begin position="374"/>
        <end position="397"/>
    </location>
</feature>
<feature type="domain" description="ABC3 transporter permease C-terminal" evidence="7">
    <location>
        <begin position="287"/>
        <end position="401"/>
    </location>
</feature>
<comment type="subcellular location">
    <subcellularLocation>
        <location evidence="1">Cell membrane</location>
        <topology evidence="1">Multi-pass membrane protein</topology>
    </subcellularLocation>
</comment>
<evidence type="ECO:0000256" key="5">
    <source>
        <dbReference type="ARBA" id="ARBA00023136"/>
    </source>
</evidence>
<dbReference type="PROSITE" id="PS51257">
    <property type="entry name" value="PROKAR_LIPOPROTEIN"/>
    <property type="match status" value="1"/>
</dbReference>
<evidence type="ECO:0000256" key="1">
    <source>
        <dbReference type="ARBA" id="ARBA00004651"/>
    </source>
</evidence>
<evidence type="ECO:0000256" key="3">
    <source>
        <dbReference type="ARBA" id="ARBA00022692"/>
    </source>
</evidence>
<dbReference type="AlphaFoldDB" id="A0A327RVB3"/>
<dbReference type="RefSeq" id="WP_111636459.1">
    <property type="nucleotide sequence ID" value="NZ_QLLR01000051.1"/>
</dbReference>
<dbReference type="InterPro" id="IPR025857">
    <property type="entry name" value="MacB_PCD"/>
</dbReference>
<dbReference type="GO" id="GO:0005886">
    <property type="term" value="C:plasma membrane"/>
    <property type="evidence" value="ECO:0007669"/>
    <property type="project" value="UniProtKB-SubCell"/>
</dbReference>
<dbReference type="Proteomes" id="UP000249754">
    <property type="component" value="Unassembled WGS sequence"/>
</dbReference>
<accession>A0A327RVB3</accession>
<keyword evidence="3 6" id="KW-0812">Transmembrane</keyword>
<evidence type="ECO:0000256" key="2">
    <source>
        <dbReference type="ARBA" id="ARBA00022475"/>
    </source>
</evidence>
<keyword evidence="9" id="KW-0449">Lipoprotein</keyword>
<evidence type="ECO:0000313" key="10">
    <source>
        <dbReference type="Proteomes" id="UP000249754"/>
    </source>
</evidence>
<keyword evidence="2" id="KW-1003">Cell membrane</keyword>
<organism evidence="9 10">
    <name type="scientific">Pedobacter cryoconitis</name>
    <dbReference type="NCBI Taxonomy" id="188932"/>
    <lineage>
        <taxon>Bacteria</taxon>
        <taxon>Pseudomonadati</taxon>
        <taxon>Bacteroidota</taxon>
        <taxon>Sphingobacteriia</taxon>
        <taxon>Sphingobacteriales</taxon>
        <taxon>Sphingobacteriaceae</taxon>
        <taxon>Pedobacter</taxon>
    </lineage>
</organism>
<evidence type="ECO:0000313" key="9">
    <source>
        <dbReference type="EMBL" id="RAJ20669.1"/>
    </source>
</evidence>
<feature type="transmembrane region" description="Helical" evidence="6">
    <location>
        <begin position="21"/>
        <end position="43"/>
    </location>
</feature>
<dbReference type="OrthoDB" id="1451596at2"/>
<dbReference type="InterPro" id="IPR050250">
    <property type="entry name" value="Macrolide_Exporter_MacB"/>
</dbReference>
<feature type="domain" description="MacB-like periplasmic core" evidence="8">
    <location>
        <begin position="20"/>
        <end position="241"/>
    </location>
</feature>
<dbReference type="PANTHER" id="PTHR30572:SF18">
    <property type="entry name" value="ABC-TYPE MACROLIDE FAMILY EXPORT SYSTEM PERMEASE COMPONENT 2"/>
    <property type="match status" value="1"/>
</dbReference>
<feature type="domain" description="ABC3 transporter permease C-terminal" evidence="7">
    <location>
        <begin position="670"/>
        <end position="783"/>
    </location>
</feature>
<protein>
    <submittedName>
        <fullName evidence="9">ABC-type lipoprotein release transport system permease subunit</fullName>
    </submittedName>
</protein>
<gene>
    <name evidence="9" type="ORF">LY11_05188</name>
</gene>
<evidence type="ECO:0000259" key="7">
    <source>
        <dbReference type="Pfam" id="PF02687"/>
    </source>
</evidence>
<dbReference type="PANTHER" id="PTHR30572">
    <property type="entry name" value="MEMBRANE COMPONENT OF TRANSPORTER-RELATED"/>
    <property type="match status" value="1"/>
</dbReference>
<evidence type="ECO:0000259" key="8">
    <source>
        <dbReference type="Pfam" id="PF12704"/>
    </source>
</evidence>
<keyword evidence="5 6" id="KW-0472">Membrane</keyword>
<proteinExistence type="predicted"/>
<comment type="caution">
    <text evidence="9">The sequence shown here is derived from an EMBL/GenBank/DDBJ whole genome shotgun (WGS) entry which is preliminary data.</text>
</comment>
<reference evidence="9 10" key="1">
    <citation type="submission" date="2018-06" db="EMBL/GenBank/DDBJ databases">
        <title>Genomic Encyclopedia of Archaeal and Bacterial Type Strains, Phase II (KMG-II): from individual species to whole genera.</title>
        <authorList>
            <person name="Goeker M."/>
        </authorList>
    </citation>
    <scope>NUCLEOTIDE SEQUENCE [LARGE SCALE GENOMIC DNA]</scope>
    <source>
        <strain evidence="9 10">DSM 14825</strain>
    </source>
</reference>
<feature type="transmembrane region" description="Helical" evidence="6">
    <location>
        <begin position="751"/>
        <end position="773"/>
    </location>
</feature>
<dbReference type="EMBL" id="QLLR01000051">
    <property type="protein sequence ID" value="RAJ20669.1"/>
    <property type="molecule type" value="Genomic_DNA"/>
</dbReference>
<dbReference type="Pfam" id="PF02687">
    <property type="entry name" value="FtsX"/>
    <property type="match status" value="2"/>
</dbReference>
<name>A0A327RVB3_9SPHI</name>